<keyword evidence="1" id="KW-1133">Transmembrane helix</keyword>
<dbReference type="Proteomes" id="UP000235347">
    <property type="component" value="Unassembled WGS sequence"/>
</dbReference>
<keyword evidence="3" id="KW-1185">Reference proteome</keyword>
<evidence type="ECO:0000313" key="2">
    <source>
        <dbReference type="EMBL" id="PMS16599.1"/>
    </source>
</evidence>
<reference evidence="2 3" key="1">
    <citation type="submission" date="2018-01" db="EMBL/GenBank/DDBJ databases">
        <title>Whole genome analyses suggest that Burkholderia sensu lato contains two further novel genera in the rhizoxinica-symbiotica group Mycetohabitans gen. nov., and Trinickia gen. nov.: implications for the evolution of diazotrophy and nodulation in the Burkholderiaceae.</title>
        <authorList>
            <person name="Estrada-de los Santos P."/>
            <person name="Palmer M."/>
            <person name="Chavez-Ramirez B."/>
            <person name="Beukes C."/>
            <person name="Steenkamp E.T."/>
            <person name="Hirsch A.M."/>
            <person name="Manyaka P."/>
            <person name="Maluk M."/>
            <person name="Lafos M."/>
            <person name="Crook M."/>
            <person name="Gross E."/>
            <person name="Simon M.F."/>
            <person name="Bueno dos Reis Junior F."/>
            <person name="Poole P.S."/>
            <person name="Venter S.N."/>
            <person name="James E.K."/>
        </authorList>
    </citation>
    <scope>NUCLEOTIDE SEQUENCE [LARGE SCALE GENOMIC DNA]</scope>
    <source>
        <strain evidence="2 3">GP25-8</strain>
    </source>
</reference>
<keyword evidence="1" id="KW-0812">Transmembrane</keyword>
<protein>
    <submittedName>
        <fullName evidence="2">Type III secretion system protein</fullName>
    </submittedName>
</protein>
<sequence>MQDAQSRTTDMKQLRILTGAHAGAQIRLVPGEYRIGPDDAADICVTDWDDHAIVLTLDAGGVLRWHQAPGDEAEATVTLVPDLIPIPFGDVVLAAGPEDDSWPSDVDLLRMLWIKPEAQAATATAAPGSHKRRIAAPIVATLIGAGMVGALLITGAALFVGAPREADATPDPRTLTARIATELRSAGIDGLDVAPRGAAVVVTGMVKNAAEDVAARAVFARVAPDQSHVLRHYDVAEEDCRSLKEALGIPGVQVSYHGAGAFEVAGSVPSMPTFRAALAHAKTDFDQNVKRIDVAVTEAAHALPQEQYSEVISIAGVRYVETPDGVKHLYPQAETKHSATSPSDL</sequence>
<evidence type="ECO:0000313" key="3">
    <source>
        <dbReference type="Proteomes" id="UP000235347"/>
    </source>
</evidence>
<organism evidence="2 3">
    <name type="scientific">Trinickia soli</name>
    <dbReference type="NCBI Taxonomy" id="380675"/>
    <lineage>
        <taxon>Bacteria</taxon>
        <taxon>Pseudomonadati</taxon>
        <taxon>Pseudomonadota</taxon>
        <taxon>Betaproteobacteria</taxon>
        <taxon>Burkholderiales</taxon>
        <taxon>Burkholderiaceae</taxon>
        <taxon>Trinickia</taxon>
    </lineage>
</organism>
<gene>
    <name evidence="2" type="ORF">C0Z19_25675</name>
</gene>
<accession>A0A2N7VHI4</accession>
<keyword evidence="1" id="KW-0472">Membrane</keyword>
<comment type="caution">
    <text evidence="2">The sequence shown here is derived from an EMBL/GenBank/DDBJ whole genome shotgun (WGS) entry which is preliminary data.</text>
</comment>
<proteinExistence type="predicted"/>
<evidence type="ECO:0000256" key="1">
    <source>
        <dbReference type="SAM" id="Phobius"/>
    </source>
</evidence>
<dbReference type="AlphaFoldDB" id="A0A2N7VHI4"/>
<feature type="transmembrane region" description="Helical" evidence="1">
    <location>
        <begin position="138"/>
        <end position="160"/>
    </location>
</feature>
<name>A0A2N7VHI4_9BURK</name>
<dbReference type="EMBL" id="PNYB01000034">
    <property type="protein sequence ID" value="PMS16599.1"/>
    <property type="molecule type" value="Genomic_DNA"/>
</dbReference>